<dbReference type="Pfam" id="PF10078">
    <property type="entry name" value="DUF2316"/>
    <property type="match status" value="1"/>
</dbReference>
<protein>
    <recommendedName>
        <fullName evidence="3">DUF2316 domain-containing protein</fullName>
    </recommendedName>
</protein>
<proteinExistence type="predicted"/>
<organism evidence="1 2">
    <name type="scientific">Candidatus Enterococcus testudinis</name>
    <dbReference type="NCBI Taxonomy" id="1834191"/>
    <lineage>
        <taxon>Bacteria</taxon>
        <taxon>Bacillati</taxon>
        <taxon>Bacillota</taxon>
        <taxon>Bacilli</taxon>
        <taxon>Lactobacillales</taxon>
        <taxon>Enterococcaceae</taxon>
        <taxon>Enterococcus</taxon>
    </lineage>
</organism>
<gene>
    <name evidence="1" type="ORF">A5886_002479</name>
</gene>
<dbReference type="RefSeq" id="WP_086275411.1">
    <property type="nucleotide sequence ID" value="NZ_NGKU01000001.1"/>
</dbReference>
<evidence type="ECO:0008006" key="3">
    <source>
        <dbReference type="Google" id="ProtNLM"/>
    </source>
</evidence>
<sequence length="99" mass="11360">MSLNPQEMQATRNSFQQNMALLNQSYEEIAQALQTNATYVQSVADLDAAHIEDPWILKNYLEQQLHAIGKTSVPFTALKGDYHQYWFLDSRRIEAGTLQ</sequence>
<dbReference type="AlphaFoldDB" id="A0A242A8X9"/>
<dbReference type="EMBL" id="NGKU01000001">
    <property type="protein sequence ID" value="OTN77379.1"/>
    <property type="molecule type" value="Genomic_DNA"/>
</dbReference>
<comment type="caution">
    <text evidence="1">The sequence shown here is derived from an EMBL/GenBank/DDBJ whole genome shotgun (WGS) entry which is preliminary data.</text>
</comment>
<name>A0A242A8X9_9ENTE</name>
<dbReference type="InterPro" id="IPR018757">
    <property type="entry name" value="DUF2316"/>
</dbReference>
<keyword evidence="2" id="KW-1185">Reference proteome</keyword>
<evidence type="ECO:0000313" key="2">
    <source>
        <dbReference type="Proteomes" id="UP000195043"/>
    </source>
</evidence>
<dbReference type="STRING" id="1834191.A5886_002479"/>
<dbReference type="Proteomes" id="UP000195043">
    <property type="component" value="Unassembled WGS sequence"/>
</dbReference>
<evidence type="ECO:0000313" key="1">
    <source>
        <dbReference type="EMBL" id="OTN77379.1"/>
    </source>
</evidence>
<reference evidence="1 2" key="1">
    <citation type="submission" date="2017-05" db="EMBL/GenBank/DDBJ databases">
        <title>The Genome Sequence of Enterococcus sp. 8G7_MSG3316.</title>
        <authorList>
            <consortium name="The Broad Institute Genomics Platform"/>
            <consortium name="The Broad Institute Genomic Center for Infectious Diseases"/>
            <person name="Earl A."/>
            <person name="Manson A."/>
            <person name="Schwartman J."/>
            <person name="Gilmore M."/>
            <person name="Abouelleil A."/>
            <person name="Cao P."/>
            <person name="Chapman S."/>
            <person name="Cusick C."/>
            <person name="Shea T."/>
            <person name="Young S."/>
            <person name="Neafsey D."/>
            <person name="Nusbaum C."/>
            <person name="Birren B."/>
        </authorList>
    </citation>
    <scope>NUCLEOTIDE SEQUENCE [LARGE SCALE GENOMIC DNA]</scope>
    <source>
        <strain evidence="1 2">8G7_MSG3316</strain>
    </source>
</reference>
<dbReference type="OrthoDB" id="3233189at2"/>
<accession>A0A242A8X9</accession>